<dbReference type="InterPro" id="IPR027417">
    <property type="entry name" value="P-loop_NTPase"/>
</dbReference>
<dbReference type="Pfam" id="PF24883">
    <property type="entry name" value="NPHP3_N"/>
    <property type="match status" value="1"/>
</dbReference>
<organism evidence="4 5">
    <name type="scientific">Trametes pubescens</name>
    <name type="common">White-rot fungus</name>
    <dbReference type="NCBI Taxonomy" id="154538"/>
    <lineage>
        <taxon>Eukaryota</taxon>
        <taxon>Fungi</taxon>
        <taxon>Dikarya</taxon>
        <taxon>Basidiomycota</taxon>
        <taxon>Agaricomycotina</taxon>
        <taxon>Agaricomycetes</taxon>
        <taxon>Polyporales</taxon>
        <taxon>Polyporaceae</taxon>
        <taxon>Trametes</taxon>
    </lineage>
</organism>
<dbReference type="PANTHER" id="PTHR10039:SF17">
    <property type="entry name" value="FUNGAL STAND N-TERMINAL GOODBYE DOMAIN-CONTAINING PROTEIN-RELATED"/>
    <property type="match status" value="1"/>
</dbReference>
<protein>
    <recommendedName>
        <fullName evidence="3">Nephrocystin 3-like N-terminal domain-containing protein</fullName>
    </recommendedName>
</protein>
<keyword evidence="5" id="KW-1185">Reference proteome</keyword>
<comment type="caution">
    <text evidence="4">The sequence shown here is derived from an EMBL/GenBank/DDBJ whole genome shotgun (WGS) entry which is preliminary data.</text>
</comment>
<feature type="compositionally biased region" description="Low complexity" evidence="2">
    <location>
        <begin position="703"/>
        <end position="712"/>
    </location>
</feature>
<dbReference type="EMBL" id="MNAD01001550">
    <property type="protein sequence ID" value="OJT04266.1"/>
    <property type="molecule type" value="Genomic_DNA"/>
</dbReference>
<feature type="compositionally biased region" description="Basic and acidic residues" evidence="2">
    <location>
        <begin position="764"/>
        <end position="780"/>
    </location>
</feature>
<name>A0A1M2V9N0_TRAPU</name>
<dbReference type="PANTHER" id="PTHR10039">
    <property type="entry name" value="AMELOGENIN"/>
    <property type="match status" value="1"/>
</dbReference>
<dbReference type="OrthoDB" id="3228837at2759"/>
<feature type="region of interest" description="Disordered" evidence="2">
    <location>
        <begin position="694"/>
        <end position="722"/>
    </location>
</feature>
<evidence type="ECO:0000256" key="1">
    <source>
        <dbReference type="ARBA" id="ARBA00022737"/>
    </source>
</evidence>
<keyword evidence="1" id="KW-0677">Repeat</keyword>
<feature type="compositionally biased region" description="Basic residues" evidence="2">
    <location>
        <begin position="713"/>
        <end position="722"/>
    </location>
</feature>
<feature type="domain" description="Nephrocystin 3-like N-terminal" evidence="3">
    <location>
        <begin position="140"/>
        <end position="297"/>
    </location>
</feature>
<dbReference type="Proteomes" id="UP000184267">
    <property type="component" value="Unassembled WGS sequence"/>
</dbReference>
<sequence length="797" mass="86807">MSCFGSSRAHGDHQEHLDRAVHLLQVCLDGLQHICQIPGASPLLNTVLSLVKKVQFSGQITVEALVDDTVHKITVIQREVVLAREAIIAEIRLPHVSSSFQANSQVAKSRYLDGTFTRVLEELEAWAKGDSGSTFERLRKPIWILSESQGWGKSTLASELCRRLCQGETYPALGASFFFNLAMDDLSTARDFFPTLAYQLAQSQPVLRPLIVTAAREYLSSGKSQQLEFAANTLLLEPLRALARSQQQQPAHTIVIVVDGVDECADHAADTLPKMLGFLVACAQVPSSPIRILLTTRPTSIVDSVLDSSELRGIVHRHHLHGGAKATTSDITTYLHAKLHGLETIQRSPTLMKKLASHVGPSFAYAQALADFVLEHPEHLTIALSLGSAQPSPSLCALYSAITAHCSRLDSHQWKRMRGRVDRPSILDLCGASPCYQGVTSWLRSQWAHSLAPSTQSLPDGLCMQCRTTVESAPFEAWILKRIVSCLLSSGLDAAAVLPSIPLDGHTREDPWHPEQSVTSHSRTTSALPEPLVDCEEAIQLPCPQVPVKEPAAGPAITEPLENTKIKRIPSARTVQPEESTGRAPLHEAATVRMPIAQPLEEPFVGGFVAQIQASMAAISPPPVVVPQPAPLLPDVLPLHKDTTPIPTPTAPTASRPRPPKLRIAISDPPPHTTSPIPLPYPLGVHAHETPVERRVHSPTAFRSVAPSTPRSSPRRCSPRARRGSVVLQRLGIPIQQRVASPWDIRRTPNRVVAGSPVRARTGARRDLWQTDSLPSRRDSPCSPLVATSPDMRRNTA</sequence>
<dbReference type="SUPFAM" id="SSF52540">
    <property type="entry name" value="P-loop containing nucleoside triphosphate hydrolases"/>
    <property type="match status" value="1"/>
</dbReference>
<feature type="region of interest" description="Disordered" evidence="2">
    <location>
        <begin position="755"/>
        <end position="797"/>
    </location>
</feature>
<evidence type="ECO:0000259" key="3">
    <source>
        <dbReference type="Pfam" id="PF24883"/>
    </source>
</evidence>
<dbReference type="Gene3D" id="3.40.50.300">
    <property type="entry name" value="P-loop containing nucleotide triphosphate hydrolases"/>
    <property type="match status" value="1"/>
</dbReference>
<gene>
    <name evidence="4" type="ORF">TRAPUB_5000</name>
</gene>
<evidence type="ECO:0000313" key="4">
    <source>
        <dbReference type="EMBL" id="OJT04266.1"/>
    </source>
</evidence>
<dbReference type="AlphaFoldDB" id="A0A1M2V9N0"/>
<proteinExistence type="predicted"/>
<dbReference type="InterPro" id="IPR056884">
    <property type="entry name" value="NPHP3-like_N"/>
</dbReference>
<evidence type="ECO:0000313" key="5">
    <source>
        <dbReference type="Proteomes" id="UP000184267"/>
    </source>
</evidence>
<accession>A0A1M2V9N0</accession>
<reference evidence="4 5" key="1">
    <citation type="submission" date="2016-10" db="EMBL/GenBank/DDBJ databases">
        <title>Genome sequence of the basidiomycete white-rot fungus Trametes pubescens.</title>
        <authorList>
            <person name="Makela M.R."/>
            <person name="Granchi Z."/>
            <person name="Peng M."/>
            <person name="De Vries R.P."/>
            <person name="Grigoriev I."/>
            <person name="Riley R."/>
            <person name="Hilden K."/>
        </authorList>
    </citation>
    <scope>NUCLEOTIDE SEQUENCE [LARGE SCALE GENOMIC DNA]</scope>
    <source>
        <strain evidence="4 5">FBCC735</strain>
    </source>
</reference>
<evidence type="ECO:0000256" key="2">
    <source>
        <dbReference type="SAM" id="MobiDB-lite"/>
    </source>
</evidence>
<dbReference type="STRING" id="154538.A0A1M2V9N0"/>